<organism evidence="1 2">
    <name type="scientific">Dreissena polymorpha</name>
    <name type="common">Zebra mussel</name>
    <name type="synonym">Mytilus polymorpha</name>
    <dbReference type="NCBI Taxonomy" id="45954"/>
    <lineage>
        <taxon>Eukaryota</taxon>
        <taxon>Metazoa</taxon>
        <taxon>Spiralia</taxon>
        <taxon>Lophotrochozoa</taxon>
        <taxon>Mollusca</taxon>
        <taxon>Bivalvia</taxon>
        <taxon>Autobranchia</taxon>
        <taxon>Heteroconchia</taxon>
        <taxon>Euheterodonta</taxon>
        <taxon>Imparidentia</taxon>
        <taxon>Neoheterodontei</taxon>
        <taxon>Myida</taxon>
        <taxon>Dreissenoidea</taxon>
        <taxon>Dreissenidae</taxon>
        <taxon>Dreissena</taxon>
    </lineage>
</organism>
<evidence type="ECO:0000313" key="2">
    <source>
        <dbReference type="Proteomes" id="UP000828390"/>
    </source>
</evidence>
<comment type="caution">
    <text evidence="1">The sequence shown here is derived from an EMBL/GenBank/DDBJ whole genome shotgun (WGS) entry which is preliminary data.</text>
</comment>
<protein>
    <submittedName>
        <fullName evidence="1">Uncharacterized protein</fullName>
    </submittedName>
</protein>
<gene>
    <name evidence="1" type="ORF">DPMN_183734</name>
</gene>
<dbReference type="EMBL" id="JAIWYP010000010">
    <property type="protein sequence ID" value="KAH3749241.1"/>
    <property type="molecule type" value="Genomic_DNA"/>
</dbReference>
<proteinExistence type="predicted"/>
<name>A0A9D4DHK3_DREPO</name>
<reference evidence="1" key="1">
    <citation type="journal article" date="2019" name="bioRxiv">
        <title>The Genome of the Zebra Mussel, Dreissena polymorpha: A Resource for Invasive Species Research.</title>
        <authorList>
            <person name="McCartney M.A."/>
            <person name="Auch B."/>
            <person name="Kono T."/>
            <person name="Mallez S."/>
            <person name="Zhang Y."/>
            <person name="Obille A."/>
            <person name="Becker A."/>
            <person name="Abrahante J.E."/>
            <person name="Garbe J."/>
            <person name="Badalamenti J.P."/>
            <person name="Herman A."/>
            <person name="Mangelson H."/>
            <person name="Liachko I."/>
            <person name="Sullivan S."/>
            <person name="Sone E.D."/>
            <person name="Koren S."/>
            <person name="Silverstein K.A.T."/>
            <person name="Beckman K.B."/>
            <person name="Gohl D.M."/>
        </authorList>
    </citation>
    <scope>NUCLEOTIDE SEQUENCE</scope>
    <source>
        <strain evidence="1">Duluth1</strain>
        <tissue evidence="1">Whole animal</tissue>
    </source>
</reference>
<dbReference type="Proteomes" id="UP000828390">
    <property type="component" value="Unassembled WGS sequence"/>
</dbReference>
<dbReference type="AlphaFoldDB" id="A0A9D4DHK3"/>
<keyword evidence="2" id="KW-1185">Reference proteome</keyword>
<evidence type="ECO:0000313" key="1">
    <source>
        <dbReference type="EMBL" id="KAH3749241.1"/>
    </source>
</evidence>
<accession>A0A9D4DHK3</accession>
<reference evidence="1" key="2">
    <citation type="submission" date="2020-11" db="EMBL/GenBank/DDBJ databases">
        <authorList>
            <person name="McCartney M.A."/>
            <person name="Auch B."/>
            <person name="Kono T."/>
            <person name="Mallez S."/>
            <person name="Becker A."/>
            <person name="Gohl D.M."/>
            <person name="Silverstein K.A.T."/>
            <person name="Koren S."/>
            <person name="Bechman K.B."/>
            <person name="Herman A."/>
            <person name="Abrahante J.E."/>
            <person name="Garbe J."/>
        </authorList>
    </citation>
    <scope>NUCLEOTIDE SEQUENCE</scope>
    <source>
        <strain evidence="1">Duluth1</strain>
        <tissue evidence="1">Whole animal</tissue>
    </source>
</reference>
<sequence>MKGSDDMPPQTSTCPAGVTCTPHGYCSAGSVKVARTEPCLARLTCLLQNRIQLVTMFGEDRMKFWDRPTDRQTDRQTGKVTPI</sequence>